<comment type="subcellular location">
    <subcellularLocation>
        <location evidence="2">Cell inner membrane</location>
        <topology evidence="2">Multi-pass membrane protein</topology>
    </subcellularLocation>
</comment>
<feature type="transmembrane region" description="Helical" evidence="16">
    <location>
        <begin position="492"/>
        <end position="513"/>
    </location>
</feature>
<evidence type="ECO:0000256" key="14">
    <source>
        <dbReference type="PROSITE-ProRule" id="PRU00169"/>
    </source>
</evidence>
<evidence type="ECO:0000256" key="2">
    <source>
        <dbReference type="ARBA" id="ARBA00004429"/>
    </source>
</evidence>
<dbReference type="CDD" id="cd00082">
    <property type="entry name" value="HisKA"/>
    <property type="match status" value="2"/>
</dbReference>
<comment type="catalytic activity">
    <reaction evidence="1">
        <text>ATP + protein L-histidine = ADP + protein N-phospho-L-histidine.</text>
        <dbReference type="EC" id="2.7.13.3"/>
    </reaction>
</comment>
<dbReference type="GO" id="GO:0016301">
    <property type="term" value="F:kinase activity"/>
    <property type="evidence" value="ECO:0007669"/>
    <property type="project" value="UniProtKB-KW"/>
</dbReference>
<evidence type="ECO:0000256" key="12">
    <source>
        <dbReference type="ARBA" id="ARBA00023136"/>
    </source>
</evidence>
<dbReference type="Pfam" id="PF01627">
    <property type="entry name" value="Hpt"/>
    <property type="match status" value="1"/>
</dbReference>
<keyword evidence="10" id="KW-0547">Nucleotide-binding</keyword>
<feature type="modified residue" description="Phosphohistidine" evidence="13">
    <location>
        <position position="60"/>
    </location>
</feature>
<evidence type="ECO:0000256" key="6">
    <source>
        <dbReference type="ARBA" id="ARBA00022553"/>
    </source>
</evidence>
<dbReference type="InterPro" id="IPR036641">
    <property type="entry name" value="HPT_dom_sf"/>
</dbReference>
<keyword evidence="15" id="KW-0175">Coiled coil</keyword>
<gene>
    <name evidence="20" type="ORF">SCF082_LOCUS24206</name>
</gene>
<dbReference type="InterPro" id="IPR036890">
    <property type="entry name" value="HATPase_C_sf"/>
</dbReference>
<feature type="coiled-coil region" evidence="15">
    <location>
        <begin position="512"/>
        <end position="539"/>
    </location>
</feature>
<dbReference type="InterPro" id="IPR004358">
    <property type="entry name" value="Sig_transdc_His_kin-like_C"/>
</dbReference>
<dbReference type="CDD" id="cd16922">
    <property type="entry name" value="HATPase_EvgS-ArcB-TorS-like"/>
    <property type="match status" value="2"/>
</dbReference>
<dbReference type="InterPro" id="IPR003594">
    <property type="entry name" value="HATPase_dom"/>
</dbReference>
<dbReference type="PROSITE" id="PS50110">
    <property type="entry name" value="RESPONSE_REGULATORY"/>
    <property type="match status" value="1"/>
</dbReference>
<dbReference type="Pfam" id="PF00072">
    <property type="entry name" value="Response_reg"/>
    <property type="match status" value="1"/>
</dbReference>
<evidence type="ECO:0000256" key="5">
    <source>
        <dbReference type="ARBA" id="ARBA00022519"/>
    </source>
</evidence>
<dbReference type="Gene3D" id="1.10.287.130">
    <property type="match status" value="1"/>
</dbReference>
<dbReference type="InterPro" id="IPR036097">
    <property type="entry name" value="HisK_dim/P_sf"/>
</dbReference>
<evidence type="ECO:0000256" key="3">
    <source>
        <dbReference type="ARBA" id="ARBA00012438"/>
    </source>
</evidence>
<dbReference type="InterPro" id="IPR011006">
    <property type="entry name" value="CheY-like_superfamily"/>
</dbReference>
<dbReference type="Gene3D" id="3.30.565.10">
    <property type="entry name" value="Histidine kinase-like ATPase, C-terminal domain"/>
    <property type="match status" value="2"/>
</dbReference>
<evidence type="ECO:0000256" key="16">
    <source>
        <dbReference type="SAM" id="Phobius"/>
    </source>
</evidence>
<keyword evidence="9 20" id="KW-0418">Kinase</keyword>
<dbReference type="PANTHER" id="PTHR43047">
    <property type="entry name" value="TWO-COMPONENT HISTIDINE PROTEIN KINASE"/>
    <property type="match status" value="1"/>
</dbReference>
<feature type="domain" description="HPt" evidence="19">
    <location>
        <begin position="21"/>
        <end position="121"/>
    </location>
</feature>
<dbReference type="PANTHER" id="PTHR43047:SF64">
    <property type="entry name" value="HISTIDINE KINASE CONTAINING CHEY-HOMOLOGOUS RECEIVER DOMAIN AND PAS DOMAIN-RELATED"/>
    <property type="match status" value="1"/>
</dbReference>
<feature type="transmembrane region" description="Helical" evidence="16">
    <location>
        <begin position="135"/>
        <end position="153"/>
    </location>
</feature>
<dbReference type="InterPro" id="IPR001789">
    <property type="entry name" value="Sig_transdc_resp-reg_receiver"/>
</dbReference>
<dbReference type="Pfam" id="PF02518">
    <property type="entry name" value="HATPase_c"/>
    <property type="match status" value="2"/>
</dbReference>
<dbReference type="InterPro" id="IPR005467">
    <property type="entry name" value="His_kinase_dom"/>
</dbReference>
<dbReference type="SUPFAM" id="SSF52172">
    <property type="entry name" value="CheY-like"/>
    <property type="match status" value="1"/>
</dbReference>
<feature type="transmembrane region" description="Helical" evidence="16">
    <location>
        <begin position="173"/>
        <end position="192"/>
    </location>
</feature>
<reference evidence="20 21" key="1">
    <citation type="submission" date="2024-02" db="EMBL/GenBank/DDBJ databases">
        <authorList>
            <person name="Chen Y."/>
            <person name="Shah S."/>
            <person name="Dougan E. K."/>
            <person name="Thang M."/>
            <person name="Chan C."/>
        </authorList>
    </citation>
    <scope>NUCLEOTIDE SEQUENCE [LARGE SCALE GENOMIC DNA]</scope>
</reference>
<dbReference type="PROSITE" id="PS50894">
    <property type="entry name" value="HPT"/>
    <property type="match status" value="1"/>
</dbReference>
<name>A0ABP0LS33_9DINO</name>
<dbReference type="EMBL" id="CAXAMM010017779">
    <property type="protein sequence ID" value="CAK9041995.1"/>
    <property type="molecule type" value="Genomic_DNA"/>
</dbReference>
<dbReference type="SMART" id="SM00448">
    <property type="entry name" value="REC"/>
    <property type="match status" value="1"/>
</dbReference>
<keyword evidence="6 14" id="KW-0597">Phosphoprotein</keyword>
<evidence type="ECO:0000256" key="8">
    <source>
        <dbReference type="ARBA" id="ARBA00022692"/>
    </source>
</evidence>
<keyword evidence="4" id="KW-1003">Cell membrane</keyword>
<feature type="domain" description="Response regulatory" evidence="18">
    <location>
        <begin position="786"/>
        <end position="903"/>
    </location>
</feature>
<organism evidence="20 21">
    <name type="scientific">Durusdinium trenchii</name>
    <dbReference type="NCBI Taxonomy" id="1381693"/>
    <lineage>
        <taxon>Eukaryota</taxon>
        <taxon>Sar</taxon>
        <taxon>Alveolata</taxon>
        <taxon>Dinophyceae</taxon>
        <taxon>Suessiales</taxon>
        <taxon>Symbiodiniaceae</taxon>
        <taxon>Durusdinium</taxon>
    </lineage>
</organism>
<protein>
    <recommendedName>
        <fullName evidence="3">histidine kinase</fullName>
        <ecNumber evidence="3">2.7.13.3</ecNumber>
    </recommendedName>
</protein>
<dbReference type="SUPFAM" id="SSF47226">
    <property type="entry name" value="Histidine-containing phosphotransfer domain, HPT domain"/>
    <property type="match status" value="1"/>
</dbReference>
<dbReference type="Gene3D" id="3.40.50.2300">
    <property type="match status" value="1"/>
</dbReference>
<dbReference type="InterPro" id="IPR003661">
    <property type="entry name" value="HisK_dim/P_dom"/>
</dbReference>
<dbReference type="PROSITE" id="PS50109">
    <property type="entry name" value="HIS_KIN"/>
    <property type="match status" value="2"/>
</dbReference>
<evidence type="ECO:0000256" key="11">
    <source>
        <dbReference type="ARBA" id="ARBA00022989"/>
    </source>
</evidence>
<dbReference type="SUPFAM" id="SSF55874">
    <property type="entry name" value="ATPase domain of HSP90 chaperone/DNA topoisomerase II/histidine kinase"/>
    <property type="match status" value="2"/>
</dbReference>
<evidence type="ECO:0000256" key="1">
    <source>
        <dbReference type="ARBA" id="ARBA00000085"/>
    </source>
</evidence>
<comment type="caution">
    <text evidence="20">The sequence shown here is derived from an EMBL/GenBank/DDBJ whole genome shotgun (WGS) entry which is preliminary data.</text>
</comment>
<evidence type="ECO:0000259" key="19">
    <source>
        <dbReference type="PROSITE" id="PS50894"/>
    </source>
</evidence>
<evidence type="ECO:0000259" key="18">
    <source>
        <dbReference type="PROSITE" id="PS50110"/>
    </source>
</evidence>
<evidence type="ECO:0000256" key="7">
    <source>
        <dbReference type="ARBA" id="ARBA00022679"/>
    </source>
</evidence>
<feature type="domain" description="Histidine kinase" evidence="17">
    <location>
        <begin position="539"/>
        <end position="760"/>
    </location>
</feature>
<sequence>MDAILAVGINIMRKKTTRINTGKMSKQQSRLFFDANDGLIKTAEQGLEESNDVETLKALHGIKGSALVLGASALAEAVQAVEDHIEARRRAAAEEGMTNVRKELDILNLAANLVLYIVVTTSVSLLFFRWRDYRSVGLICLSAGAAFAATLVWRPTPLISVPPGYENYARSAIDGFVIGYLFVYALLANDGYNASETLLRKARDQLKNERDRAREASRAREEFLAMISHEFRTPLTTLIATTNVLSKRGKFIPVFDNTDLHALARDVINVLSVDIENKGLIVTTDIASSCPSAVVTDPTLLRQVLLNLVSNAVKYTEQGRIEIRFDVVLLPDASRLRIEVQDTGVGIPANRQDKLFDLFSRNTQENRKVSGIGLGLAVCKRIVETLDGEIGVESTLGAGSLFRIEVPLKTAKETENAATPPKHTSLEGLSLLLIEDHAFNRLMLKEQLEEEGLVAHPALISLRSVAPMMNKRQSSPSAQARMRKTMNAVMQPVLLIALGVPAIIAPAACLLWRQQRKEIMQLAEKAQQAEAAKTEFLARMSHELRTPLNGVIGLTELLIQSSDRLEEKAELLTPLGASARHLLTVVNDVLDYSKLEAGKFTLARETFAPAQLMNETVDALRPSAEAKGIALKAYCDDVVPTWAIGDASRTRQILWNLLSNAVKYTEEGEVSVSLSPTARNARMALQIRVADNGPGVPADQEEAIFEKFHQVDGETYSRPGGTGLGLSICRQIARMMGGDVFLEQSDGPGAVFTAIIGIETIADETALKVKRQTSNACPKSPFRGLDFLVVDDNEVNRLVGSSMVKSLGGEADIAGSGLEALMMVESKPYDVILMDKNMPDGLSGIETLEELRRTQNGADTPVYACTADALEGEREAMIKTGFDGYIAKPITIDRLRHELRALPQIASESLH</sequence>
<evidence type="ECO:0000313" key="20">
    <source>
        <dbReference type="EMBL" id="CAK9041995.1"/>
    </source>
</evidence>
<dbReference type="SMART" id="SM00388">
    <property type="entry name" value="HisKA"/>
    <property type="match status" value="2"/>
</dbReference>
<keyword evidence="5" id="KW-0997">Cell inner membrane</keyword>
<dbReference type="CDD" id="cd17546">
    <property type="entry name" value="REC_hyHK_CKI1_RcsC-like"/>
    <property type="match status" value="1"/>
</dbReference>
<proteinExistence type="predicted"/>
<keyword evidence="11 16" id="KW-1133">Transmembrane helix</keyword>
<dbReference type="Proteomes" id="UP001642464">
    <property type="component" value="Unassembled WGS sequence"/>
</dbReference>
<feature type="modified residue" description="4-aspartylphosphate" evidence="14">
    <location>
        <position position="835"/>
    </location>
</feature>
<dbReference type="Pfam" id="PF00512">
    <property type="entry name" value="HisKA"/>
    <property type="match status" value="2"/>
</dbReference>
<feature type="domain" description="Histidine kinase" evidence="17">
    <location>
        <begin position="226"/>
        <end position="410"/>
    </location>
</feature>
<feature type="transmembrane region" description="Helical" evidence="16">
    <location>
        <begin position="106"/>
        <end position="128"/>
    </location>
</feature>
<evidence type="ECO:0000256" key="13">
    <source>
        <dbReference type="PROSITE-ProRule" id="PRU00110"/>
    </source>
</evidence>
<feature type="coiled-coil region" evidence="15">
    <location>
        <begin position="192"/>
        <end position="219"/>
    </location>
</feature>
<keyword evidence="8 16" id="KW-0812">Transmembrane</keyword>
<keyword evidence="10" id="KW-0067">ATP-binding</keyword>
<keyword evidence="12 16" id="KW-0472">Membrane</keyword>
<accession>A0ABP0LS33</accession>
<evidence type="ECO:0000256" key="4">
    <source>
        <dbReference type="ARBA" id="ARBA00022475"/>
    </source>
</evidence>
<evidence type="ECO:0000256" key="10">
    <source>
        <dbReference type="ARBA" id="ARBA00022840"/>
    </source>
</evidence>
<dbReference type="Gene3D" id="1.20.120.160">
    <property type="entry name" value="HPT domain"/>
    <property type="match status" value="1"/>
</dbReference>
<keyword evidence="21" id="KW-1185">Reference proteome</keyword>
<keyword evidence="7" id="KW-0808">Transferase</keyword>
<dbReference type="SMART" id="SM00387">
    <property type="entry name" value="HATPase_c"/>
    <property type="match status" value="2"/>
</dbReference>
<dbReference type="InterPro" id="IPR008207">
    <property type="entry name" value="Sig_transdc_His_kin_Hpt_dom"/>
</dbReference>
<evidence type="ECO:0000256" key="15">
    <source>
        <dbReference type="SAM" id="Coils"/>
    </source>
</evidence>
<dbReference type="SUPFAM" id="SSF47384">
    <property type="entry name" value="Homodimeric domain of signal transducing histidine kinase"/>
    <property type="match status" value="2"/>
</dbReference>
<evidence type="ECO:0000259" key="17">
    <source>
        <dbReference type="PROSITE" id="PS50109"/>
    </source>
</evidence>
<evidence type="ECO:0000256" key="9">
    <source>
        <dbReference type="ARBA" id="ARBA00022777"/>
    </source>
</evidence>
<dbReference type="PRINTS" id="PR00344">
    <property type="entry name" value="BCTRLSENSOR"/>
</dbReference>
<evidence type="ECO:0000313" key="21">
    <source>
        <dbReference type="Proteomes" id="UP001642464"/>
    </source>
</evidence>
<dbReference type="EC" id="2.7.13.3" evidence="3"/>